<dbReference type="Proteomes" id="UP000321157">
    <property type="component" value="Unassembled WGS sequence"/>
</dbReference>
<organism evidence="3 4">
    <name type="scientific">Aneurinibacillus danicus</name>
    <dbReference type="NCBI Taxonomy" id="267746"/>
    <lineage>
        <taxon>Bacteria</taxon>
        <taxon>Bacillati</taxon>
        <taxon>Bacillota</taxon>
        <taxon>Bacilli</taxon>
        <taxon>Bacillales</taxon>
        <taxon>Paenibacillaceae</taxon>
        <taxon>Aneurinibacillus group</taxon>
        <taxon>Aneurinibacillus</taxon>
    </lineage>
</organism>
<accession>A0A511V8B0</accession>
<gene>
    <name evidence="3" type="ORF">ADA01nite_13830</name>
</gene>
<evidence type="ECO:0000256" key="1">
    <source>
        <dbReference type="ARBA" id="ARBA00005254"/>
    </source>
</evidence>
<dbReference type="CDD" id="cd06558">
    <property type="entry name" value="crotonase-like"/>
    <property type="match status" value="1"/>
</dbReference>
<proteinExistence type="inferred from homology"/>
<dbReference type="Pfam" id="PF00378">
    <property type="entry name" value="ECH_1"/>
    <property type="match status" value="1"/>
</dbReference>
<dbReference type="InterPro" id="IPR014748">
    <property type="entry name" value="Enoyl-CoA_hydra_C"/>
</dbReference>
<dbReference type="PANTHER" id="PTHR43459:SF1">
    <property type="entry name" value="EG:BACN32G11.4 PROTEIN"/>
    <property type="match status" value="1"/>
</dbReference>
<protein>
    <submittedName>
        <fullName evidence="3">Enoyl-CoA hydratase</fullName>
    </submittedName>
</protein>
<name>A0A511V8B0_9BACL</name>
<keyword evidence="4" id="KW-1185">Reference proteome</keyword>
<reference evidence="3 4" key="1">
    <citation type="submission" date="2019-07" db="EMBL/GenBank/DDBJ databases">
        <title>Whole genome shotgun sequence of Aneurinibacillus danicus NBRC 102444.</title>
        <authorList>
            <person name="Hosoyama A."/>
            <person name="Uohara A."/>
            <person name="Ohji S."/>
            <person name="Ichikawa N."/>
        </authorList>
    </citation>
    <scope>NUCLEOTIDE SEQUENCE [LARGE SCALE GENOMIC DNA]</scope>
    <source>
        <strain evidence="3 4">NBRC 102444</strain>
    </source>
</reference>
<dbReference type="AlphaFoldDB" id="A0A511V8B0"/>
<dbReference type="Gene3D" id="3.90.226.10">
    <property type="entry name" value="2-enoyl-CoA Hydratase, Chain A, domain 1"/>
    <property type="match status" value="1"/>
</dbReference>
<comment type="similarity">
    <text evidence="1 2">Belongs to the enoyl-CoA hydratase/isomerase family.</text>
</comment>
<dbReference type="PROSITE" id="PS00166">
    <property type="entry name" value="ENOYL_COA_HYDRATASE"/>
    <property type="match status" value="1"/>
</dbReference>
<dbReference type="SUPFAM" id="SSF52096">
    <property type="entry name" value="ClpP/crotonase"/>
    <property type="match status" value="1"/>
</dbReference>
<dbReference type="EMBL" id="BJXX01000057">
    <property type="protein sequence ID" value="GEN33923.1"/>
    <property type="molecule type" value="Genomic_DNA"/>
</dbReference>
<evidence type="ECO:0000313" key="4">
    <source>
        <dbReference type="Proteomes" id="UP000321157"/>
    </source>
</evidence>
<evidence type="ECO:0000313" key="3">
    <source>
        <dbReference type="EMBL" id="GEN33923.1"/>
    </source>
</evidence>
<evidence type="ECO:0000256" key="2">
    <source>
        <dbReference type="RuleBase" id="RU003707"/>
    </source>
</evidence>
<comment type="caution">
    <text evidence="3">The sequence shown here is derived from an EMBL/GenBank/DDBJ whole genome shotgun (WGS) entry which is preliminary data.</text>
</comment>
<sequence length="261" mass="27792">MSYTTLTFDVRDNVATITLNRQEAANAMNLDLAKDLMHVALKCDESPEVRAVIITGTGSAFSVGGDLKSFSEQGSHLPGHLKEVTTYLHAAISRLTRMDAPVIAAVNGVAAGAGMSLAIAADLVIAAESARFTMAYTRVGLTPDGSASYFLPRIVGLKRALELTLTNRVLSAQEAYELGIVTQVVPDTEVLTQANVTAAQLANGAKTALGAAKRLLHSGWNQTLETQMENEAQTLAKMAQTTEGIEGITAFLEKRTPNFKR</sequence>
<dbReference type="PANTHER" id="PTHR43459">
    <property type="entry name" value="ENOYL-COA HYDRATASE"/>
    <property type="match status" value="1"/>
</dbReference>
<dbReference type="InterPro" id="IPR029045">
    <property type="entry name" value="ClpP/crotonase-like_dom_sf"/>
</dbReference>
<dbReference type="GO" id="GO:0003824">
    <property type="term" value="F:catalytic activity"/>
    <property type="evidence" value="ECO:0007669"/>
    <property type="project" value="InterPro"/>
</dbReference>
<dbReference type="InterPro" id="IPR001753">
    <property type="entry name" value="Enoyl-CoA_hydra/iso"/>
</dbReference>
<dbReference type="InterPro" id="IPR018376">
    <property type="entry name" value="Enoyl-CoA_hyd/isom_CS"/>
</dbReference>
<dbReference type="Gene3D" id="1.10.12.10">
    <property type="entry name" value="Lyase 2-enoyl-coa Hydratase, Chain A, domain 2"/>
    <property type="match status" value="1"/>
</dbReference>